<sequence length="96" mass="10393">MGWVGVIDAPQAGISRQAMDSGVETGKQKPAREPTDQVIGLGQQGESMIGDAGDASQVNYEPRRVPERGRLLEVVRPRRRRKSRSAPGGARAAARW</sequence>
<feature type="region of interest" description="Disordered" evidence="1">
    <location>
        <begin position="1"/>
        <end position="64"/>
    </location>
</feature>
<protein>
    <submittedName>
        <fullName evidence="2">Uncharacterized protein</fullName>
    </submittedName>
</protein>
<dbReference type="AlphaFoldDB" id="A0A919QKZ6"/>
<feature type="region of interest" description="Disordered" evidence="1">
    <location>
        <begin position="76"/>
        <end position="96"/>
    </location>
</feature>
<feature type="compositionally biased region" description="Basic and acidic residues" evidence="1">
    <location>
        <begin position="26"/>
        <end position="35"/>
    </location>
</feature>
<organism evidence="2 3">
    <name type="scientific">Acrocarpospora phusangensis</name>
    <dbReference type="NCBI Taxonomy" id="1070424"/>
    <lineage>
        <taxon>Bacteria</taxon>
        <taxon>Bacillati</taxon>
        <taxon>Actinomycetota</taxon>
        <taxon>Actinomycetes</taxon>
        <taxon>Streptosporangiales</taxon>
        <taxon>Streptosporangiaceae</taxon>
        <taxon>Acrocarpospora</taxon>
    </lineage>
</organism>
<evidence type="ECO:0000256" key="1">
    <source>
        <dbReference type="SAM" id="MobiDB-lite"/>
    </source>
</evidence>
<evidence type="ECO:0000313" key="3">
    <source>
        <dbReference type="Proteomes" id="UP000640052"/>
    </source>
</evidence>
<dbReference type="Proteomes" id="UP000640052">
    <property type="component" value="Unassembled WGS sequence"/>
</dbReference>
<name>A0A919QKZ6_9ACTN</name>
<dbReference type="EMBL" id="BOOA01000143">
    <property type="protein sequence ID" value="GIH29638.1"/>
    <property type="molecule type" value="Genomic_DNA"/>
</dbReference>
<proteinExistence type="predicted"/>
<reference evidence="2" key="1">
    <citation type="submission" date="2021-01" db="EMBL/GenBank/DDBJ databases">
        <title>Whole genome shotgun sequence of Acrocarpospora phusangensis NBRC 108782.</title>
        <authorList>
            <person name="Komaki H."/>
            <person name="Tamura T."/>
        </authorList>
    </citation>
    <scope>NUCLEOTIDE SEQUENCE</scope>
    <source>
        <strain evidence="2">NBRC 108782</strain>
    </source>
</reference>
<keyword evidence="3" id="KW-1185">Reference proteome</keyword>
<accession>A0A919QKZ6</accession>
<gene>
    <name evidence="2" type="ORF">Aph01nite_79480</name>
</gene>
<feature type="compositionally biased region" description="Low complexity" evidence="1">
    <location>
        <begin position="85"/>
        <end position="96"/>
    </location>
</feature>
<comment type="caution">
    <text evidence="2">The sequence shown here is derived from an EMBL/GenBank/DDBJ whole genome shotgun (WGS) entry which is preliminary data.</text>
</comment>
<evidence type="ECO:0000313" key="2">
    <source>
        <dbReference type="EMBL" id="GIH29638.1"/>
    </source>
</evidence>